<reference evidence="6" key="1">
    <citation type="journal article" date="2012" name="Nat. Genet.">
        <title>Lifestyle transitions in plant pathogenic Colletotrichum fungi deciphered by genome and transcriptome analyses.</title>
        <authorList>
            <person name="O'Connell R.J."/>
            <person name="Thon M.R."/>
            <person name="Hacquard S."/>
            <person name="Amyotte S.G."/>
            <person name="Kleemann J."/>
            <person name="Torres M.F."/>
            <person name="Damm U."/>
            <person name="Buiate E.A."/>
            <person name="Epstein L."/>
            <person name="Alkan N."/>
            <person name="Altmueller J."/>
            <person name="Alvarado-Balderrama L."/>
            <person name="Bauser C.A."/>
            <person name="Becker C."/>
            <person name="Birren B.W."/>
            <person name="Chen Z."/>
            <person name="Choi J."/>
            <person name="Crouch J.A."/>
            <person name="Duvick J.P."/>
            <person name="Farman M.A."/>
            <person name="Gan P."/>
            <person name="Heiman D."/>
            <person name="Henrissat B."/>
            <person name="Howard R.J."/>
            <person name="Kabbage M."/>
            <person name="Koch C."/>
            <person name="Kracher B."/>
            <person name="Kubo Y."/>
            <person name="Law A.D."/>
            <person name="Lebrun M.-H."/>
            <person name="Lee Y.-H."/>
            <person name="Miyara I."/>
            <person name="Moore N."/>
            <person name="Neumann U."/>
            <person name="Nordstroem K."/>
            <person name="Panaccione D.G."/>
            <person name="Panstruga R."/>
            <person name="Place M."/>
            <person name="Proctor R.H."/>
            <person name="Prusky D."/>
            <person name="Rech G."/>
            <person name="Reinhardt R."/>
            <person name="Rollins J.A."/>
            <person name="Rounsley S."/>
            <person name="Schardl C.L."/>
            <person name="Schwartz D.C."/>
            <person name="Shenoy N."/>
            <person name="Shirasu K."/>
            <person name="Sikhakolli U.R."/>
            <person name="Stueber K."/>
            <person name="Sukno S.A."/>
            <person name="Sweigard J.A."/>
            <person name="Takano Y."/>
            <person name="Takahara H."/>
            <person name="Trail F."/>
            <person name="van der Does H.C."/>
            <person name="Voll L.M."/>
            <person name="Will I."/>
            <person name="Young S."/>
            <person name="Zeng Q."/>
            <person name="Zhang J."/>
            <person name="Zhou S."/>
            <person name="Dickman M.B."/>
            <person name="Schulze-Lefert P."/>
            <person name="Ver Loren van Themaat E."/>
            <person name="Ma L.-J."/>
            <person name="Vaillancourt L.J."/>
        </authorList>
    </citation>
    <scope>NUCLEOTIDE SEQUENCE [LARGE SCALE GENOMIC DNA]</scope>
    <source>
        <strain evidence="6">IMI 349063</strain>
    </source>
</reference>
<dbReference type="SUPFAM" id="SSF51395">
    <property type="entry name" value="FMN-linked oxidoreductases"/>
    <property type="match status" value="1"/>
</dbReference>
<dbReference type="InterPro" id="IPR051799">
    <property type="entry name" value="NADH_flavin_oxidoreductase"/>
</dbReference>
<dbReference type="PANTHER" id="PTHR43656:SF5">
    <property type="entry name" value="NADH:FLAVIN OXIDOREDUCTASE_NADH OXIDASE N-TERMINAL DOMAIN-CONTAINING PROTEIN"/>
    <property type="match status" value="1"/>
</dbReference>
<evidence type="ECO:0000256" key="4">
    <source>
        <dbReference type="ARBA" id="ARBA00023002"/>
    </source>
</evidence>
<accession>H1V0N7</accession>
<dbReference type="eggNOG" id="KOG0134">
    <property type="taxonomic scope" value="Eukaryota"/>
</dbReference>
<evidence type="ECO:0000313" key="5">
    <source>
        <dbReference type="EMBL" id="CCF33788.1"/>
    </source>
</evidence>
<dbReference type="HOGENOM" id="CLU_1578401_0_0_1"/>
<keyword evidence="2" id="KW-0285">Flavoprotein</keyword>
<organism evidence="5 6">
    <name type="scientific">Colletotrichum higginsianum (strain IMI 349063)</name>
    <name type="common">Crucifer anthracnose fungus</name>
    <dbReference type="NCBI Taxonomy" id="759273"/>
    <lineage>
        <taxon>Eukaryota</taxon>
        <taxon>Fungi</taxon>
        <taxon>Dikarya</taxon>
        <taxon>Ascomycota</taxon>
        <taxon>Pezizomycotina</taxon>
        <taxon>Sordariomycetes</taxon>
        <taxon>Hypocreomycetidae</taxon>
        <taxon>Glomerellales</taxon>
        <taxon>Glomerellaceae</taxon>
        <taxon>Colletotrichum</taxon>
        <taxon>Colletotrichum destructivum species complex</taxon>
    </lineage>
</organism>
<dbReference type="GO" id="GO:0016491">
    <property type="term" value="F:oxidoreductase activity"/>
    <property type="evidence" value="ECO:0007669"/>
    <property type="project" value="UniProtKB-KW"/>
</dbReference>
<dbReference type="VEuPathDB" id="FungiDB:CH63R_03109"/>
<proteinExistence type="inferred from homology"/>
<evidence type="ECO:0000256" key="2">
    <source>
        <dbReference type="ARBA" id="ARBA00022630"/>
    </source>
</evidence>
<evidence type="ECO:0000256" key="1">
    <source>
        <dbReference type="ARBA" id="ARBA00005979"/>
    </source>
</evidence>
<protein>
    <submittedName>
        <fullName evidence="5">NADH oxidase</fullName>
    </submittedName>
</protein>
<evidence type="ECO:0000313" key="6">
    <source>
        <dbReference type="Proteomes" id="UP000007174"/>
    </source>
</evidence>
<dbReference type="AlphaFoldDB" id="H1V0N7"/>
<keyword evidence="4" id="KW-0560">Oxidoreductase</keyword>
<dbReference type="PANTHER" id="PTHR43656">
    <property type="entry name" value="BINDING OXIDOREDUCTASE, PUTATIVE (AFU_ORTHOLOGUE AFUA_2G08260)-RELATED"/>
    <property type="match status" value="1"/>
</dbReference>
<keyword evidence="3" id="KW-0288">FMN</keyword>
<sequence length="169" mass="19173">MERCGILAEESINRYHNPDTDSWGILLLGNILVDPGNLEATRRPIVYLAHEPLEGDKHFEAGRCETSDKIQKSGFTIEEATEICRLLEKHKADLVELGCGIYEPSTWHYRIEYTRVREAFFLGFAEKAVPYVRKTKTFVIDGARSVGAMIDILEAGWSLGSCAERFFDE</sequence>
<dbReference type="STRING" id="759273.H1V0N7"/>
<dbReference type="Gene3D" id="3.20.20.70">
    <property type="entry name" value="Aldolase class I"/>
    <property type="match status" value="1"/>
</dbReference>
<name>H1V0N7_COLHI</name>
<comment type="similarity">
    <text evidence="1">Belongs to the NADH:flavin oxidoreductase/NADH oxidase family.</text>
</comment>
<gene>
    <name evidence="5" type="ORF">CH063_05914</name>
</gene>
<dbReference type="EMBL" id="CACQ02000897">
    <property type="protein sequence ID" value="CCF33788.1"/>
    <property type="molecule type" value="Genomic_DNA"/>
</dbReference>
<dbReference type="Proteomes" id="UP000007174">
    <property type="component" value="Unassembled WGS sequence"/>
</dbReference>
<evidence type="ECO:0000256" key="3">
    <source>
        <dbReference type="ARBA" id="ARBA00022643"/>
    </source>
</evidence>
<dbReference type="InterPro" id="IPR013785">
    <property type="entry name" value="Aldolase_TIM"/>
</dbReference>